<evidence type="ECO:0000313" key="2">
    <source>
        <dbReference type="Proteomes" id="UP001605036"/>
    </source>
</evidence>
<dbReference type="EMBL" id="JBHFFA010000003">
    <property type="protein sequence ID" value="KAL2633090.1"/>
    <property type="molecule type" value="Genomic_DNA"/>
</dbReference>
<organism evidence="1 2">
    <name type="scientific">Riccia fluitans</name>
    <dbReference type="NCBI Taxonomy" id="41844"/>
    <lineage>
        <taxon>Eukaryota</taxon>
        <taxon>Viridiplantae</taxon>
        <taxon>Streptophyta</taxon>
        <taxon>Embryophyta</taxon>
        <taxon>Marchantiophyta</taxon>
        <taxon>Marchantiopsida</taxon>
        <taxon>Marchantiidae</taxon>
        <taxon>Marchantiales</taxon>
        <taxon>Ricciaceae</taxon>
        <taxon>Riccia</taxon>
    </lineage>
</organism>
<dbReference type="Proteomes" id="UP001605036">
    <property type="component" value="Unassembled WGS sequence"/>
</dbReference>
<reference evidence="1 2" key="1">
    <citation type="submission" date="2024-09" db="EMBL/GenBank/DDBJ databases">
        <title>Chromosome-scale assembly of Riccia fluitans.</title>
        <authorList>
            <person name="Paukszto L."/>
            <person name="Sawicki J."/>
            <person name="Karawczyk K."/>
            <person name="Piernik-Szablinska J."/>
            <person name="Szczecinska M."/>
            <person name="Mazdziarz M."/>
        </authorList>
    </citation>
    <scope>NUCLEOTIDE SEQUENCE [LARGE SCALE GENOMIC DNA]</scope>
    <source>
        <strain evidence="1">Rf_01</strain>
        <tissue evidence="1">Aerial parts of the thallus</tissue>
    </source>
</reference>
<comment type="caution">
    <text evidence="1">The sequence shown here is derived from an EMBL/GenBank/DDBJ whole genome shotgun (WGS) entry which is preliminary data.</text>
</comment>
<sequence>MVSAPKRYSPAVLATERIDVKANLSGEIRRPALPFSVPTGRGIQPLVDLLRAGNSLVEKPELRGNTLRYFNSPLLGLRDLRASTCRQQGMRWDVRTWRLRDPLGTLRQGTLLTGGTMCNSEAGIVLATGSPPGDFD</sequence>
<dbReference type="AlphaFoldDB" id="A0ABD1YR31"/>
<evidence type="ECO:0000313" key="1">
    <source>
        <dbReference type="EMBL" id="KAL2633090.1"/>
    </source>
</evidence>
<name>A0ABD1YR31_9MARC</name>
<proteinExistence type="predicted"/>
<gene>
    <name evidence="1" type="ORF">R1flu_004569</name>
</gene>
<keyword evidence="2" id="KW-1185">Reference proteome</keyword>
<protein>
    <submittedName>
        <fullName evidence="1">Uncharacterized protein</fullName>
    </submittedName>
</protein>
<accession>A0ABD1YR31</accession>